<evidence type="ECO:0000313" key="3">
    <source>
        <dbReference type="Proteomes" id="UP001177140"/>
    </source>
</evidence>
<dbReference type="Pfam" id="PF03080">
    <property type="entry name" value="Neprosin"/>
    <property type="match status" value="1"/>
</dbReference>
<evidence type="ECO:0000259" key="1">
    <source>
        <dbReference type="PROSITE" id="PS52045"/>
    </source>
</evidence>
<dbReference type="InterPro" id="IPR053168">
    <property type="entry name" value="Glutamic_endopeptidase"/>
</dbReference>
<accession>A0AA41VNG8</accession>
<organism evidence="2 3">
    <name type="scientific">Papaver nudicaule</name>
    <name type="common">Iceland poppy</name>
    <dbReference type="NCBI Taxonomy" id="74823"/>
    <lineage>
        <taxon>Eukaryota</taxon>
        <taxon>Viridiplantae</taxon>
        <taxon>Streptophyta</taxon>
        <taxon>Embryophyta</taxon>
        <taxon>Tracheophyta</taxon>
        <taxon>Spermatophyta</taxon>
        <taxon>Magnoliopsida</taxon>
        <taxon>Ranunculales</taxon>
        <taxon>Papaveraceae</taxon>
        <taxon>Papaveroideae</taxon>
        <taxon>Papaver</taxon>
    </lineage>
</organism>
<dbReference type="PROSITE" id="PS52045">
    <property type="entry name" value="NEPROSIN_PEP_CD"/>
    <property type="match status" value="1"/>
</dbReference>
<dbReference type="PANTHER" id="PTHR31589:SF110">
    <property type="entry name" value="PROTEIN, PUTATIVE (DUF239)-RELATED"/>
    <property type="match status" value="1"/>
</dbReference>
<dbReference type="PANTHER" id="PTHR31589">
    <property type="entry name" value="PROTEIN, PUTATIVE (DUF239)-RELATED-RELATED"/>
    <property type="match status" value="1"/>
</dbReference>
<name>A0AA41VNG8_PAPNU</name>
<dbReference type="AlphaFoldDB" id="A0AA41VNG8"/>
<comment type="caution">
    <text evidence="2">The sequence shown here is derived from an EMBL/GenBank/DDBJ whole genome shotgun (WGS) entry which is preliminary data.</text>
</comment>
<proteinExistence type="predicted"/>
<gene>
    <name evidence="2" type="ORF">MKW94_001577</name>
</gene>
<dbReference type="Gene3D" id="3.90.1320.10">
    <property type="entry name" value="Outer-capsid protein sigma 3, large lobe"/>
    <property type="match status" value="1"/>
</dbReference>
<protein>
    <recommendedName>
        <fullName evidence="1">Neprosin PEP catalytic domain-containing protein</fullName>
    </recommendedName>
</protein>
<dbReference type="EMBL" id="JAJJMA010259277">
    <property type="protein sequence ID" value="MCL7044546.1"/>
    <property type="molecule type" value="Genomic_DNA"/>
</dbReference>
<dbReference type="InterPro" id="IPR004314">
    <property type="entry name" value="Neprosin"/>
</dbReference>
<dbReference type="Pfam" id="PF14365">
    <property type="entry name" value="Neprosin_AP"/>
    <property type="match status" value="1"/>
</dbReference>
<evidence type="ECO:0000313" key="2">
    <source>
        <dbReference type="EMBL" id="MCL7044546.1"/>
    </source>
</evidence>
<reference evidence="2" key="1">
    <citation type="submission" date="2022-03" db="EMBL/GenBank/DDBJ databases">
        <title>A functionally conserved STORR gene fusion in Papaver species that diverged 16.8 million years ago.</title>
        <authorList>
            <person name="Catania T."/>
        </authorList>
    </citation>
    <scope>NUCLEOTIDE SEQUENCE</scope>
    <source>
        <strain evidence="2">S-191538</strain>
    </source>
</reference>
<feature type="domain" description="Neprosin PEP catalytic" evidence="1">
    <location>
        <begin position="140"/>
        <end position="389"/>
    </location>
</feature>
<dbReference type="InterPro" id="IPR025521">
    <property type="entry name" value="Neprosin_propep"/>
</dbReference>
<dbReference type="Proteomes" id="UP001177140">
    <property type="component" value="Unassembled WGS sequence"/>
</dbReference>
<keyword evidence="3" id="KW-1185">Reference proteome</keyword>
<sequence length="389" mass="43649">MAPFSVLKIGRIIPLVVGLILAYHVVMQVEGGSAATSVRLTEEEELELERQLNILNKPPIKTMHTRRGVIYDCIEFYKQPAFDHPLLKNHTILKKDEATPTTTLHTTLTSEIEGCPEGTVPIRRTTKEDLIRAKYLSAPSNAPGDHEYRAGISLQIQGERFFGTHGIANVWQPKVNPDQFTAAETAIRAGHIEEANEIRFGWMVYPGLYGDNLTSMFGYWTGDGSHQTGCYNTLCPGFVQVDPKYPIDMYFVDISVTGGTQYALRLEISMERETGHWWLTLEEKIKIGYWPSNLFKLLGLGADYIYWGGRVKSGKDGITPVMASGNLPDRWPDTTGYYAELQYKKNDDTMMIPSNEVQFIVDCKESYNALWDNEHTILHFGGPGGGNCA</sequence>